<gene>
    <name evidence="6" type="ORF">FOZ76_14355</name>
</gene>
<dbReference type="GO" id="GO:0043565">
    <property type="term" value="F:sequence-specific DNA binding"/>
    <property type="evidence" value="ECO:0007669"/>
    <property type="project" value="TreeGrafter"/>
</dbReference>
<evidence type="ECO:0000256" key="3">
    <source>
        <dbReference type="ARBA" id="ARBA00023125"/>
    </source>
</evidence>
<keyword evidence="3" id="KW-0238">DNA-binding</keyword>
<evidence type="ECO:0000259" key="5">
    <source>
        <dbReference type="PROSITE" id="PS50931"/>
    </source>
</evidence>
<dbReference type="InterPro" id="IPR036390">
    <property type="entry name" value="WH_DNA-bd_sf"/>
</dbReference>
<dbReference type="RefSeq" id="WP_143948953.1">
    <property type="nucleotide sequence ID" value="NZ_BAABMB010000006.1"/>
</dbReference>
<dbReference type="Gene3D" id="1.10.10.10">
    <property type="entry name" value="Winged helix-like DNA-binding domain superfamily/Winged helix DNA-binding domain"/>
    <property type="match status" value="1"/>
</dbReference>
<dbReference type="GO" id="GO:0003700">
    <property type="term" value="F:DNA-binding transcription factor activity"/>
    <property type="evidence" value="ECO:0007669"/>
    <property type="project" value="InterPro"/>
</dbReference>
<dbReference type="PANTHER" id="PTHR30537">
    <property type="entry name" value="HTH-TYPE TRANSCRIPTIONAL REGULATOR"/>
    <property type="match status" value="1"/>
</dbReference>
<evidence type="ECO:0000256" key="4">
    <source>
        <dbReference type="ARBA" id="ARBA00023163"/>
    </source>
</evidence>
<evidence type="ECO:0000256" key="1">
    <source>
        <dbReference type="ARBA" id="ARBA00009437"/>
    </source>
</evidence>
<feature type="domain" description="HTH lysR-type" evidence="5">
    <location>
        <begin position="10"/>
        <end position="67"/>
    </location>
</feature>
<keyword evidence="7" id="KW-1185">Reference proteome</keyword>
<dbReference type="InterPro" id="IPR000847">
    <property type="entry name" value="LysR_HTH_N"/>
</dbReference>
<evidence type="ECO:0000256" key="2">
    <source>
        <dbReference type="ARBA" id="ARBA00023015"/>
    </source>
</evidence>
<dbReference type="GO" id="GO:0006351">
    <property type="term" value="P:DNA-templated transcription"/>
    <property type="evidence" value="ECO:0007669"/>
    <property type="project" value="TreeGrafter"/>
</dbReference>
<accession>A0A556AKL4</accession>
<proteinExistence type="inferred from homology"/>
<name>A0A556AKL4_9BURK</name>
<dbReference type="Gene3D" id="3.40.190.10">
    <property type="entry name" value="Periplasmic binding protein-like II"/>
    <property type="match status" value="2"/>
</dbReference>
<keyword evidence="2" id="KW-0805">Transcription regulation</keyword>
<dbReference type="AlphaFoldDB" id="A0A556AKL4"/>
<keyword evidence="4" id="KW-0804">Transcription</keyword>
<dbReference type="FunFam" id="1.10.10.10:FF:000001">
    <property type="entry name" value="LysR family transcriptional regulator"/>
    <property type="match status" value="1"/>
</dbReference>
<dbReference type="InterPro" id="IPR058163">
    <property type="entry name" value="LysR-type_TF_proteobact-type"/>
</dbReference>
<protein>
    <submittedName>
        <fullName evidence="6">LysR family transcriptional regulator</fullName>
    </submittedName>
</protein>
<dbReference type="Pfam" id="PF00126">
    <property type="entry name" value="HTH_1"/>
    <property type="match status" value="1"/>
</dbReference>
<dbReference type="OrthoDB" id="8683153at2"/>
<organism evidence="6 7">
    <name type="scientific">Verticiella sediminum</name>
    <dbReference type="NCBI Taxonomy" id="1247510"/>
    <lineage>
        <taxon>Bacteria</taxon>
        <taxon>Pseudomonadati</taxon>
        <taxon>Pseudomonadota</taxon>
        <taxon>Betaproteobacteria</taxon>
        <taxon>Burkholderiales</taxon>
        <taxon>Alcaligenaceae</taxon>
        <taxon>Verticiella</taxon>
    </lineage>
</organism>
<dbReference type="EMBL" id="VLTJ01000028">
    <property type="protein sequence ID" value="TSH93434.1"/>
    <property type="molecule type" value="Genomic_DNA"/>
</dbReference>
<dbReference type="SUPFAM" id="SSF53850">
    <property type="entry name" value="Periplasmic binding protein-like II"/>
    <property type="match status" value="1"/>
</dbReference>
<dbReference type="Pfam" id="PF03466">
    <property type="entry name" value="LysR_substrate"/>
    <property type="match status" value="1"/>
</dbReference>
<evidence type="ECO:0000313" key="6">
    <source>
        <dbReference type="EMBL" id="TSH93434.1"/>
    </source>
</evidence>
<dbReference type="SUPFAM" id="SSF46785">
    <property type="entry name" value="Winged helix' DNA-binding domain"/>
    <property type="match status" value="1"/>
</dbReference>
<dbReference type="PRINTS" id="PR00039">
    <property type="entry name" value="HTHLYSR"/>
</dbReference>
<evidence type="ECO:0000313" key="7">
    <source>
        <dbReference type="Proteomes" id="UP000318405"/>
    </source>
</evidence>
<dbReference type="PANTHER" id="PTHR30537:SF74">
    <property type="entry name" value="HTH-TYPE TRANSCRIPTIONAL REGULATOR TRPI"/>
    <property type="match status" value="1"/>
</dbReference>
<comment type="similarity">
    <text evidence="1">Belongs to the LysR transcriptional regulatory family.</text>
</comment>
<dbReference type="InterPro" id="IPR005119">
    <property type="entry name" value="LysR_subst-bd"/>
</dbReference>
<dbReference type="InterPro" id="IPR036388">
    <property type="entry name" value="WH-like_DNA-bd_sf"/>
</dbReference>
<dbReference type="Proteomes" id="UP000318405">
    <property type="component" value="Unassembled WGS sequence"/>
</dbReference>
<sequence>MADTRERFIPPLNPLRFFDVVARTHNLTTAARELNVTQSAVSRQIAVLESYLGVELFRRSRHGVKLTPAGARYAERILPAFLDISSATNDLVSGPTDGALRVRTYTTFATQWLLPRLAKFEQAQPGVQIDIVTGMRDVDFTRDNVHVSIQSGIGEVPEDEICTTLFHDVIDPVCAPSYCADHLSEGSNERLRLLFARYSHADWEDWLARSDPSLARRMEQADRSSYSISLLAWRAASQNLGIAMGQLAMLTEEIDRGDLIRPFGRPMKRDAAYRLLRPRSGQKHGMRDVFCDWLLNEAASTRKTVEQLW</sequence>
<reference evidence="6 7" key="1">
    <citation type="submission" date="2019-07" db="EMBL/GenBank/DDBJ databases">
        <title>Qingshengfaniella alkalisoli gen. nov., sp. nov., isolated from saline soil.</title>
        <authorList>
            <person name="Xu L."/>
            <person name="Huang X.-X."/>
            <person name="Sun J.-Q."/>
        </authorList>
    </citation>
    <scope>NUCLEOTIDE SEQUENCE [LARGE SCALE GENOMIC DNA]</scope>
    <source>
        <strain evidence="6 7">DSM 27279</strain>
    </source>
</reference>
<comment type="caution">
    <text evidence="6">The sequence shown here is derived from an EMBL/GenBank/DDBJ whole genome shotgun (WGS) entry which is preliminary data.</text>
</comment>
<dbReference type="PROSITE" id="PS50931">
    <property type="entry name" value="HTH_LYSR"/>
    <property type="match status" value="1"/>
</dbReference>